<keyword evidence="3" id="KW-1185">Reference proteome</keyword>
<protein>
    <submittedName>
        <fullName evidence="2">Uncharacterized protein</fullName>
    </submittedName>
</protein>
<reference evidence="2" key="2">
    <citation type="submission" date="2025-05" db="UniProtKB">
        <authorList>
            <consortium name="EnsemblMetazoa"/>
        </authorList>
    </citation>
    <scope>IDENTIFICATION</scope>
</reference>
<reference evidence="3" key="1">
    <citation type="journal article" date="2021" name="Elife">
        <title>Highly contiguous assemblies of 101 drosophilid genomes.</title>
        <authorList>
            <person name="Kim B.Y."/>
            <person name="Wang J.R."/>
            <person name="Miller D.E."/>
            <person name="Barmina O."/>
            <person name="Delaney E."/>
            <person name="Thompson A."/>
            <person name="Comeault A.A."/>
            <person name="Peede D."/>
            <person name="D'Agostino E.R."/>
            <person name="Pelaez J."/>
            <person name="Aguilar J.M."/>
            <person name="Haji D."/>
            <person name="Matsunaga T."/>
            <person name="Armstrong E.E."/>
            <person name="Zych M."/>
            <person name="Ogawa Y."/>
            <person name="Stamenkovic-Radak M."/>
            <person name="Jelic M."/>
            <person name="Veselinovic M.S."/>
            <person name="Tanaskovic M."/>
            <person name="Eric P."/>
            <person name="Gao J.J."/>
            <person name="Katoh T.K."/>
            <person name="Toda M.J."/>
            <person name="Watabe H."/>
            <person name="Watada M."/>
            <person name="Davis J.S."/>
            <person name="Moyle L.C."/>
            <person name="Manoli G."/>
            <person name="Bertolini E."/>
            <person name="Kostal V."/>
            <person name="Hawley R.S."/>
            <person name="Takahashi A."/>
            <person name="Jones C.D."/>
            <person name="Price D.K."/>
            <person name="Whiteman N."/>
            <person name="Kopp A."/>
            <person name="Matute D.R."/>
            <person name="Petrov D.A."/>
        </authorList>
    </citation>
    <scope>NUCLEOTIDE SEQUENCE [LARGE SCALE GENOMIC DNA]</scope>
</reference>
<evidence type="ECO:0000313" key="2">
    <source>
        <dbReference type="EnsemblMetazoa" id="XP_016974708.2"/>
    </source>
</evidence>
<evidence type="ECO:0000313" key="3">
    <source>
        <dbReference type="Proteomes" id="UP001652680"/>
    </source>
</evidence>
<keyword evidence="1" id="KW-0472">Membrane</keyword>
<name>A0ABM5H562_DRORH</name>
<sequence>MENSELTVPSEDSHWSLRFVDIWKPFPQQIVANATYKVIRFFYPPFALEAVDVTHVVSDPELNGFNVGLFLGCPLMLGCIAYAVYKYLLKVERKVRKPPARLNELEETMTAKYGPEYKQGIWERKDIPDPLLERHTPTEPSAQCNLEAHWLPESIDNFINVDTSKKSSKTNVTFNEEVNCRLFDGSTQMDLGTDKQTDLVEQIKNTIRERSGSKAKTEKSAHRT</sequence>
<dbReference type="RefSeq" id="XP_016974708.2">
    <property type="nucleotide sequence ID" value="XM_017119219.2"/>
</dbReference>
<evidence type="ECO:0000256" key="1">
    <source>
        <dbReference type="SAM" id="Phobius"/>
    </source>
</evidence>
<dbReference type="GeneID" id="108041326"/>
<organism evidence="2 3">
    <name type="scientific">Drosophila rhopaloa</name>
    <name type="common">Fruit fly</name>
    <dbReference type="NCBI Taxonomy" id="1041015"/>
    <lineage>
        <taxon>Eukaryota</taxon>
        <taxon>Metazoa</taxon>
        <taxon>Ecdysozoa</taxon>
        <taxon>Arthropoda</taxon>
        <taxon>Hexapoda</taxon>
        <taxon>Insecta</taxon>
        <taxon>Pterygota</taxon>
        <taxon>Neoptera</taxon>
        <taxon>Endopterygota</taxon>
        <taxon>Diptera</taxon>
        <taxon>Brachycera</taxon>
        <taxon>Muscomorpha</taxon>
        <taxon>Ephydroidea</taxon>
        <taxon>Drosophilidae</taxon>
        <taxon>Drosophila</taxon>
        <taxon>Sophophora</taxon>
    </lineage>
</organism>
<keyword evidence="1" id="KW-0812">Transmembrane</keyword>
<feature type="transmembrane region" description="Helical" evidence="1">
    <location>
        <begin position="67"/>
        <end position="88"/>
    </location>
</feature>
<dbReference type="EnsemblMetazoa" id="XM_017119219.2">
    <property type="protein sequence ID" value="XP_016974708.2"/>
    <property type="gene ID" value="LOC108041326"/>
</dbReference>
<dbReference type="Proteomes" id="UP001652680">
    <property type="component" value="Unassembled WGS sequence"/>
</dbReference>
<proteinExistence type="predicted"/>
<accession>A0ABM5H562</accession>
<keyword evidence="1" id="KW-1133">Transmembrane helix</keyword>